<dbReference type="AlphaFoldDB" id="A0A663M150"/>
<keyword evidence="3" id="KW-1185">Reference proteome</keyword>
<reference evidence="2" key="2">
    <citation type="submission" date="2025-09" db="UniProtKB">
        <authorList>
            <consortium name="Ensembl"/>
        </authorList>
    </citation>
    <scope>IDENTIFICATION</scope>
</reference>
<proteinExistence type="predicted"/>
<sequence length="89" mass="9696">QFALGSAISEFWPVERCWGEATGQRLPQGQHSGCRGPRSGHECQKDTSDCSESANGSSQMDALSLESASKEAYFSRVETFTISFLMLSV</sequence>
<protein>
    <submittedName>
        <fullName evidence="2">Uncharacterized protein</fullName>
    </submittedName>
</protein>
<dbReference type="Proteomes" id="UP000472269">
    <property type="component" value="Unplaced"/>
</dbReference>
<evidence type="ECO:0000256" key="1">
    <source>
        <dbReference type="SAM" id="MobiDB-lite"/>
    </source>
</evidence>
<name>A0A663M150_ATHCN</name>
<evidence type="ECO:0000313" key="3">
    <source>
        <dbReference type="Proteomes" id="UP000472269"/>
    </source>
</evidence>
<accession>A0A663M150</accession>
<dbReference type="Ensembl" id="ENSACUT00000005686.1">
    <property type="protein sequence ID" value="ENSACUP00000005318.1"/>
    <property type="gene ID" value="ENSACUG00000003658.1"/>
</dbReference>
<organism evidence="2 3">
    <name type="scientific">Athene cunicularia</name>
    <name type="common">Burrowing owl</name>
    <name type="synonym">Speotyto cunicularia</name>
    <dbReference type="NCBI Taxonomy" id="194338"/>
    <lineage>
        <taxon>Eukaryota</taxon>
        <taxon>Metazoa</taxon>
        <taxon>Chordata</taxon>
        <taxon>Craniata</taxon>
        <taxon>Vertebrata</taxon>
        <taxon>Euteleostomi</taxon>
        <taxon>Archelosauria</taxon>
        <taxon>Archosauria</taxon>
        <taxon>Dinosauria</taxon>
        <taxon>Saurischia</taxon>
        <taxon>Theropoda</taxon>
        <taxon>Coelurosauria</taxon>
        <taxon>Aves</taxon>
        <taxon>Neognathae</taxon>
        <taxon>Neoaves</taxon>
        <taxon>Telluraves</taxon>
        <taxon>Strigiformes</taxon>
        <taxon>Strigidae</taxon>
        <taxon>Athene</taxon>
    </lineage>
</organism>
<feature type="region of interest" description="Disordered" evidence="1">
    <location>
        <begin position="24"/>
        <end position="56"/>
    </location>
</feature>
<feature type="compositionally biased region" description="Basic and acidic residues" evidence="1">
    <location>
        <begin position="39"/>
        <end position="48"/>
    </location>
</feature>
<evidence type="ECO:0000313" key="2">
    <source>
        <dbReference type="Ensembl" id="ENSACUP00000005318.1"/>
    </source>
</evidence>
<reference evidence="2" key="1">
    <citation type="submission" date="2025-08" db="UniProtKB">
        <authorList>
            <consortium name="Ensembl"/>
        </authorList>
    </citation>
    <scope>IDENTIFICATION</scope>
</reference>